<dbReference type="RefSeq" id="XP_001301442.1">
    <property type="nucleotide sequence ID" value="XM_001301441.1"/>
</dbReference>
<dbReference type="Proteomes" id="UP000001542">
    <property type="component" value="Unassembled WGS sequence"/>
</dbReference>
<dbReference type="InParanoid" id="A2G2U8"/>
<dbReference type="EMBL" id="DS114300">
    <property type="protein sequence ID" value="EAX88512.1"/>
    <property type="molecule type" value="Genomic_DNA"/>
</dbReference>
<dbReference type="SMR" id="A2G2U8"/>
<protein>
    <submittedName>
        <fullName evidence="1">Uncharacterized protein</fullName>
    </submittedName>
</protein>
<dbReference type="AlphaFoldDB" id="A2G2U8"/>
<sequence>MELSSEDKRRIIEEINSMRKERMMIKQQMEQILDRIDELDDSSSLGTLSSNIITPKIASRNYAVSCHIESMNEEQTKKELVQRISISSSRKQDLIRDINTELENFHNNDISCFHQIQTSSIKTRSEIEKTIKQLSQALLELKPDETTNNEISDLFKESQERSTYIVNKQAELVNLIKTKLDLLSKRYELNEYSFEQKLFDKKDISQEIARRRTSDLPILLI</sequence>
<dbReference type="VEuPathDB" id="TrichDB:TVAG_428210"/>
<organism evidence="1 2">
    <name type="scientific">Trichomonas vaginalis (strain ATCC PRA-98 / G3)</name>
    <dbReference type="NCBI Taxonomy" id="412133"/>
    <lineage>
        <taxon>Eukaryota</taxon>
        <taxon>Metamonada</taxon>
        <taxon>Parabasalia</taxon>
        <taxon>Trichomonadida</taxon>
        <taxon>Trichomonadidae</taxon>
        <taxon>Trichomonas</taxon>
    </lineage>
</organism>
<name>A2G2U8_TRIV3</name>
<evidence type="ECO:0000313" key="1">
    <source>
        <dbReference type="EMBL" id="EAX88512.1"/>
    </source>
</evidence>
<dbReference type="KEGG" id="tva:4746172"/>
<keyword evidence="2" id="KW-1185">Reference proteome</keyword>
<evidence type="ECO:0000313" key="2">
    <source>
        <dbReference type="Proteomes" id="UP000001542"/>
    </source>
</evidence>
<accession>A2G2U8</accession>
<gene>
    <name evidence="1" type="ORF">TVAG_428210</name>
</gene>
<proteinExistence type="predicted"/>
<reference evidence="1" key="1">
    <citation type="submission" date="2006-10" db="EMBL/GenBank/DDBJ databases">
        <authorList>
            <person name="Amadeo P."/>
            <person name="Zhao Q."/>
            <person name="Wortman J."/>
            <person name="Fraser-Liggett C."/>
            <person name="Carlton J."/>
        </authorList>
    </citation>
    <scope>NUCLEOTIDE SEQUENCE</scope>
    <source>
        <strain evidence="1">G3</strain>
    </source>
</reference>
<dbReference type="VEuPathDB" id="TrichDB:TVAGG3_0451850"/>
<reference evidence="1" key="2">
    <citation type="journal article" date="2007" name="Science">
        <title>Draft genome sequence of the sexually transmitted pathogen Trichomonas vaginalis.</title>
        <authorList>
            <person name="Carlton J.M."/>
            <person name="Hirt R.P."/>
            <person name="Silva J.C."/>
            <person name="Delcher A.L."/>
            <person name="Schatz M."/>
            <person name="Zhao Q."/>
            <person name="Wortman J.R."/>
            <person name="Bidwell S.L."/>
            <person name="Alsmark U.C.M."/>
            <person name="Besteiro S."/>
            <person name="Sicheritz-Ponten T."/>
            <person name="Noel C.J."/>
            <person name="Dacks J.B."/>
            <person name="Foster P.G."/>
            <person name="Simillion C."/>
            <person name="Van de Peer Y."/>
            <person name="Miranda-Saavedra D."/>
            <person name="Barton G.J."/>
            <person name="Westrop G.D."/>
            <person name="Mueller S."/>
            <person name="Dessi D."/>
            <person name="Fiori P.L."/>
            <person name="Ren Q."/>
            <person name="Paulsen I."/>
            <person name="Zhang H."/>
            <person name="Bastida-Corcuera F.D."/>
            <person name="Simoes-Barbosa A."/>
            <person name="Brown M.T."/>
            <person name="Hayes R.D."/>
            <person name="Mukherjee M."/>
            <person name="Okumura C.Y."/>
            <person name="Schneider R."/>
            <person name="Smith A.J."/>
            <person name="Vanacova S."/>
            <person name="Villalvazo M."/>
            <person name="Haas B.J."/>
            <person name="Pertea M."/>
            <person name="Feldblyum T.V."/>
            <person name="Utterback T.R."/>
            <person name="Shu C.L."/>
            <person name="Osoegawa K."/>
            <person name="de Jong P.J."/>
            <person name="Hrdy I."/>
            <person name="Horvathova L."/>
            <person name="Zubacova Z."/>
            <person name="Dolezal P."/>
            <person name="Malik S.B."/>
            <person name="Logsdon J.M. Jr."/>
            <person name="Henze K."/>
            <person name="Gupta A."/>
            <person name="Wang C.C."/>
            <person name="Dunne R.L."/>
            <person name="Upcroft J.A."/>
            <person name="Upcroft P."/>
            <person name="White O."/>
            <person name="Salzberg S.L."/>
            <person name="Tang P."/>
            <person name="Chiu C.-H."/>
            <person name="Lee Y.-S."/>
            <person name="Embley T.M."/>
            <person name="Coombs G.H."/>
            <person name="Mottram J.C."/>
            <person name="Tachezy J."/>
            <person name="Fraser-Liggett C.M."/>
            <person name="Johnson P.J."/>
        </authorList>
    </citation>
    <scope>NUCLEOTIDE SEQUENCE [LARGE SCALE GENOMIC DNA]</scope>
    <source>
        <strain evidence="1">G3</strain>
    </source>
</reference>